<organism evidence="2 3">
    <name type="scientific">Pseudoxanthomonas putridarboris</name>
    <dbReference type="NCBI Taxonomy" id="752605"/>
    <lineage>
        <taxon>Bacteria</taxon>
        <taxon>Pseudomonadati</taxon>
        <taxon>Pseudomonadota</taxon>
        <taxon>Gammaproteobacteria</taxon>
        <taxon>Lysobacterales</taxon>
        <taxon>Lysobacteraceae</taxon>
        <taxon>Pseudoxanthomonas</taxon>
    </lineage>
</organism>
<evidence type="ECO:0000256" key="1">
    <source>
        <dbReference type="SAM" id="Phobius"/>
    </source>
</evidence>
<name>A0ABU9J1V9_9GAMM</name>
<dbReference type="EMBL" id="JBBWWT010000005">
    <property type="protein sequence ID" value="MEL1265212.1"/>
    <property type="molecule type" value="Genomic_DNA"/>
</dbReference>
<feature type="transmembrane region" description="Helical" evidence="1">
    <location>
        <begin position="37"/>
        <end position="56"/>
    </location>
</feature>
<comment type="caution">
    <text evidence="2">The sequence shown here is derived from an EMBL/GenBank/DDBJ whole genome shotgun (WGS) entry which is preliminary data.</text>
</comment>
<dbReference type="Proteomes" id="UP001459204">
    <property type="component" value="Unassembled WGS sequence"/>
</dbReference>
<evidence type="ECO:0000313" key="2">
    <source>
        <dbReference type="EMBL" id="MEL1265212.1"/>
    </source>
</evidence>
<gene>
    <name evidence="2" type="ORF">AAD027_12675</name>
</gene>
<reference evidence="2 3" key="1">
    <citation type="submission" date="2024-04" db="EMBL/GenBank/DDBJ databases">
        <title>Draft genome sequence of Pseudoxanthomonas putridarboris WD12.</title>
        <authorList>
            <person name="Oh J."/>
        </authorList>
    </citation>
    <scope>NUCLEOTIDE SEQUENCE [LARGE SCALE GENOMIC DNA]</scope>
    <source>
        <strain evidence="2 3">WD12</strain>
    </source>
</reference>
<proteinExistence type="predicted"/>
<sequence>MQRTPEAWLRQASVAFIVASTLVTLTAVGFALGLLSLPAVVVAVLLAAGAMAYGLYARRRAS</sequence>
<dbReference type="RefSeq" id="WP_341726376.1">
    <property type="nucleotide sequence ID" value="NZ_JBBWWT010000005.1"/>
</dbReference>
<keyword evidence="1" id="KW-1133">Transmembrane helix</keyword>
<keyword evidence="3" id="KW-1185">Reference proteome</keyword>
<feature type="transmembrane region" description="Helical" evidence="1">
    <location>
        <begin position="12"/>
        <end position="31"/>
    </location>
</feature>
<keyword evidence="1" id="KW-0472">Membrane</keyword>
<protein>
    <submittedName>
        <fullName evidence="2">Uncharacterized protein</fullName>
    </submittedName>
</protein>
<accession>A0ABU9J1V9</accession>
<evidence type="ECO:0000313" key="3">
    <source>
        <dbReference type="Proteomes" id="UP001459204"/>
    </source>
</evidence>
<keyword evidence="1" id="KW-0812">Transmembrane</keyword>